<reference evidence="1 2" key="1">
    <citation type="submission" date="2019-05" db="EMBL/GenBank/DDBJ databases">
        <title>Draft genome sequence of Actinomadura geliboluensis A8036.</title>
        <authorList>
            <person name="Saricaoglu S."/>
            <person name="Isik K."/>
        </authorList>
    </citation>
    <scope>NUCLEOTIDE SEQUENCE [LARGE SCALE GENOMIC DNA]</scope>
    <source>
        <strain evidence="1 2">A8036</strain>
    </source>
</reference>
<evidence type="ECO:0000313" key="1">
    <source>
        <dbReference type="EMBL" id="TMR37393.1"/>
    </source>
</evidence>
<accession>A0A5S4GWN7</accession>
<evidence type="ECO:0008006" key="3">
    <source>
        <dbReference type="Google" id="ProtNLM"/>
    </source>
</evidence>
<dbReference type="Proteomes" id="UP000305238">
    <property type="component" value="Unassembled WGS sequence"/>
</dbReference>
<keyword evidence="2" id="KW-1185">Reference proteome</keyword>
<dbReference type="EMBL" id="VCKZ01000128">
    <property type="protein sequence ID" value="TMR37393.1"/>
    <property type="molecule type" value="Genomic_DNA"/>
</dbReference>
<dbReference type="OrthoDB" id="5116314at2"/>
<evidence type="ECO:0000313" key="2">
    <source>
        <dbReference type="Proteomes" id="UP000305238"/>
    </source>
</evidence>
<gene>
    <name evidence="1" type="ORF">ETD96_18725</name>
</gene>
<name>A0A5S4GWN7_9ACTN</name>
<comment type="caution">
    <text evidence="1">The sequence shown here is derived from an EMBL/GenBank/DDBJ whole genome shotgun (WGS) entry which is preliminary data.</text>
</comment>
<organism evidence="1 2">
    <name type="scientific">Actinomadura geliboluensis</name>
    <dbReference type="NCBI Taxonomy" id="882440"/>
    <lineage>
        <taxon>Bacteria</taxon>
        <taxon>Bacillati</taxon>
        <taxon>Actinomycetota</taxon>
        <taxon>Actinomycetes</taxon>
        <taxon>Streptosporangiales</taxon>
        <taxon>Thermomonosporaceae</taxon>
        <taxon>Actinomadura</taxon>
    </lineage>
</organism>
<proteinExistence type="predicted"/>
<dbReference type="RefSeq" id="WP_138637754.1">
    <property type="nucleotide sequence ID" value="NZ_VCKZ01000128.1"/>
</dbReference>
<protein>
    <recommendedName>
        <fullName evidence="3">Integrase</fullName>
    </recommendedName>
</protein>
<sequence length="552" mass="59301">MSDPQRQRSTNGLACGPVAARLRELADQRAPWHRALWQPGTALALREVLEYAALVDSKAQRPEGLQYAATAAIRQVQGDPGCGPPDVRELIVNHLIPVAAKPVGKAANALPAADQFALEQLCRRVSATYLERWLEAVDGGFLATPPAAGHADPTELCARSIIAHLFDAGLSGHHLHRWITAKIAQEGAAPADLLREAIAMCADPERTYQVVVPFTRLPGMPEPGSGHLQPDVQHLSTTQLEQICAAEHLAAPRRGAGALQLRIRARDPWSAVAEAEAFAKRLTTRARLAGKDARPHDQALVIGTGRWRALETWQPPARLPSIERRSLFIPQPQSLQGIDDALELLDAAAITTSWATLAGTWAAVEGLLAQPTEPGVIAADRIAAILTCSYPRAELLSLVRAWERNGDDATADQLRTRTTRAARIDLVVSALSSGQPVPERVSRADPVSAARAIAMLNHAPTILERAREYLCSAVRRLYNQRNLIMHSGSAASVSMAATLRTAPTLVAAGIDRIVHATFDPDATSGVALAARAEAELRLLGTPGARPIHRLLD</sequence>
<dbReference type="AlphaFoldDB" id="A0A5S4GWN7"/>